<gene>
    <name evidence="1" type="ORF">IW248_002135</name>
</gene>
<accession>A0ABS0JFK2</accession>
<proteinExistence type="predicted"/>
<reference evidence="1 2" key="1">
    <citation type="submission" date="2020-11" db="EMBL/GenBank/DDBJ databases">
        <title>Sequencing the genomes of 1000 actinobacteria strains.</title>
        <authorList>
            <person name="Klenk H.-P."/>
        </authorList>
    </citation>
    <scope>NUCLEOTIDE SEQUENCE [LARGE SCALE GENOMIC DNA]</scope>
    <source>
        <strain evidence="1 2">DSM 101692</strain>
    </source>
</reference>
<protein>
    <submittedName>
        <fullName evidence="1">Nitroreductase</fullName>
    </submittedName>
</protein>
<dbReference type="Proteomes" id="UP000614915">
    <property type="component" value="Unassembled WGS sequence"/>
</dbReference>
<dbReference type="RefSeq" id="WP_196926820.1">
    <property type="nucleotide sequence ID" value="NZ_JADOTX010000001.1"/>
</dbReference>
<sequence>MAYPPLHWNPYADTTVAGPPTDTALTGIMTLGHAAEDPAVPTAPLAKRRRPTDLVTWMR</sequence>
<comment type="caution">
    <text evidence="1">The sequence shown here is derived from an EMBL/GenBank/DDBJ whole genome shotgun (WGS) entry which is preliminary data.</text>
</comment>
<name>A0ABS0JFK2_9ACTN</name>
<dbReference type="EMBL" id="JADOTX010000001">
    <property type="protein sequence ID" value="MBG6065848.1"/>
    <property type="molecule type" value="Genomic_DNA"/>
</dbReference>
<organism evidence="1 2">
    <name type="scientific">Micromonospora ureilytica</name>
    <dbReference type="NCBI Taxonomy" id="709868"/>
    <lineage>
        <taxon>Bacteria</taxon>
        <taxon>Bacillati</taxon>
        <taxon>Actinomycetota</taxon>
        <taxon>Actinomycetes</taxon>
        <taxon>Micromonosporales</taxon>
        <taxon>Micromonosporaceae</taxon>
        <taxon>Micromonospora</taxon>
    </lineage>
</organism>
<evidence type="ECO:0000313" key="2">
    <source>
        <dbReference type="Proteomes" id="UP000614915"/>
    </source>
</evidence>
<evidence type="ECO:0000313" key="1">
    <source>
        <dbReference type="EMBL" id="MBG6065848.1"/>
    </source>
</evidence>
<keyword evidence="2" id="KW-1185">Reference proteome</keyword>